<keyword evidence="8 9" id="KW-0051">Antiviral defense</keyword>
<evidence type="ECO:0000313" key="11">
    <source>
        <dbReference type="Proteomes" id="UP000029736"/>
    </source>
</evidence>
<dbReference type="Proteomes" id="UP000029736">
    <property type="component" value="Unassembled WGS sequence"/>
</dbReference>
<evidence type="ECO:0000256" key="1">
    <source>
        <dbReference type="ARBA" id="ARBA00001946"/>
    </source>
</evidence>
<dbReference type="PANTHER" id="PTHR34405">
    <property type="entry name" value="CRISPR-ASSOCIATED ENDORIBONUCLEASE CAS2"/>
    <property type="match status" value="1"/>
</dbReference>
<evidence type="ECO:0000256" key="2">
    <source>
        <dbReference type="ARBA" id="ARBA00009959"/>
    </source>
</evidence>
<organism evidence="10 11">
    <name type="scientific">Phaeodactylibacter xiamenensis</name>
    <dbReference type="NCBI Taxonomy" id="1524460"/>
    <lineage>
        <taxon>Bacteria</taxon>
        <taxon>Pseudomonadati</taxon>
        <taxon>Bacteroidota</taxon>
        <taxon>Saprospiria</taxon>
        <taxon>Saprospirales</taxon>
        <taxon>Haliscomenobacteraceae</taxon>
        <taxon>Phaeodactylibacter</taxon>
    </lineage>
</organism>
<evidence type="ECO:0000256" key="8">
    <source>
        <dbReference type="ARBA" id="ARBA00023118"/>
    </source>
</evidence>
<comment type="similarity">
    <text evidence="2 9">Belongs to the CRISPR-associated endoribonuclease Cas2 protein family.</text>
</comment>
<keyword evidence="7 9" id="KW-0460">Magnesium</keyword>
<evidence type="ECO:0000256" key="7">
    <source>
        <dbReference type="ARBA" id="ARBA00022842"/>
    </source>
</evidence>
<dbReference type="GO" id="GO:0004521">
    <property type="term" value="F:RNA endonuclease activity"/>
    <property type="evidence" value="ECO:0007669"/>
    <property type="project" value="InterPro"/>
</dbReference>
<gene>
    <name evidence="9" type="primary">cas2</name>
    <name evidence="10" type="ORF">IX84_22410</name>
</gene>
<dbReference type="Gene3D" id="3.30.70.240">
    <property type="match status" value="1"/>
</dbReference>
<dbReference type="GO" id="GO:0046872">
    <property type="term" value="F:metal ion binding"/>
    <property type="evidence" value="ECO:0007669"/>
    <property type="project" value="UniProtKB-UniRule"/>
</dbReference>
<keyword evidence="11" id="KW-1185">Reference proteome</keyword>
<keyword evidence="3 9" id="KW-0540">Nuclease</keyword>
<comment type="cofactor">
    <cofactor evidence="1 9">
        <name>Mg(2+)</name>
        <dbReference type="ChEBI" id="CHEBI:18420"/>
    </cofactor>
</comment>
<evidence type="ECO:0000256" key="4">
    <source>
        <dbReference type="ARBA" id="ARBA00022723"/>
    </source>
</evidence>
<dbReference type="EMBL" id="JPOS01000080">
    <property type="protein sequence ID" value="KGE86309.1"/>
    <property type="molecule type" value="Genomic_DNA"/>
</dbReference>
<reference evidence="10 11" key="1">
    <citation type="journal article" date="2014" name="Int. J. Syst. Evol. Microbiol.">
        <title>Phaeodactylibacter xiamenensis gen. nov., sp. nov., a member of the family Saprospiraceae isolated from the marine alga Phaeodactylum tricornutum.</title>
        <authorList>
            <person name="Chen Z.Jr."/>
            <person name="Lei X."/>
            <person name="Lai Q."/>
            <person name="Li Y."/>
            <person name="Zhang B."/>
            <person name="Zhang J."/>
            <person name="Zhang H."/>
            <person name="Yang L."/>
            <person name="Zheng W."/>
            <person name="Tian Y."/>
            <person name="Yu Z."/>
            <person name="Xu H.Jr."/>
            <person name="Zheng T."/>
        </authorList>
    </citation>
    <scope>NUCLEOTIDE SEQUENCE [LARGE SCALE GENOMIC DNA]</scope>
    <source>
        <strain evidence="10 11">KD52</strain>
    </source>
</reference>
<dbReference type="GO" id="GO:0043571">
    <property type="term" value="P:maintenance of CRISPR repeat elements"/>
    <property type="evidence" value="ECO:0007669"/>
    <property type="project" value="UniProtKB-UniRule"/>
</dbReference>
<name>A0A098S1W7_9BACT</name>
<dbReference type="HAMAP" id="MF_01471">
    <property type="entry name" value="Cas2"/>
    <property type="match status" value="1"/>
</dbReference>
<dbReference type="NCBIfam" id="TIGR01573">
    <property type="entry name" value="cas2"/>
    <property type="match status" value="1"/>
</dbReference>
<proteinExistence type="inferred from homology"/>
<dbReference type="AlphaFoldDB" id="A0A098S1W7"/>
<evidence type="ECO:0000256" key="3">
    <source>
        <dbReference type="ARBA" id="ARBA00022722"/>
    </source>
</evidence>
<keyword evidence="6 9" id="KW-0378">Hydrolase</keyword>
<dbReference type="InterPro" id="IPR021127">
    <property type="entry name" value="CRISPR_associated_Cas2"/>
</dbReference>
<comment type="function">
    <text evidence="9">CRISPR (clustered regularly interspaced short palindromic repeat), is an adaptive immune system that provides protection against mobile genetic elements (viruses, transposable elements and conjugative plasmids). CRISPR clusters contain sequences complementary to antecedent mobile elements and target invading nucleic acids. CRISPR clusters are transcribed and processed into CRISPR RNA (crRNA). Functions as a ssRNA-specific endoribonuclease. Involved in the integration of spacer DNA into the CRISPR cassette.</text>
</comment>
<comment type="caution">
    <text evidence="10">The sequence shown here is derived from an EMBL/GenBank/DDBJ whole genome shotgun (WGS) entry which is preliminary data.</text>
</comment>
<protein>
    <recommendedName>
        <fullName evidence="9">CRISPR-associated endoribonuclease Cas2</fullName>
        <ecNumber evidence="9">3.1.-.-</ecNumber>
    </recommendedName>
</protein>
<dbReference type="GO" id="GO:0051607">
    <property type="term" value="P:defense response to virus"/>
    <property type="evidence" value="ECO:0007669"/>
    <property type="project" value="UniProtKB-UniRule"/>
</dbReference>
<evidence type="ECO:0000256" key="9">
    <source>
        <dbReference type="HAMAP-Rule" id="MF_01471"/>
    </source>
</evidence>
<evidence type="ECO:0000313" key="10">
    <source>
        <dbReference type="EMBL" id="KGE86309.1"/>
    </source>
</evidence>
<keyword evidence="5 9" id="KW-0255">Endonuclease</keyword>
<evidence type="ECO:0000256" key="5">
    <source>
        <dbReference type="ARBA" id="ARBA00022759"/>
    </source>
</evidence>
<dbReference type="SUPFAM" id="SSF143430">
    <property type="entry name" value="TTP0101/SSO1404-like"/>
    <property type="match status" value="1"/>
</dbReference>
<dbReference type="EC" id="3.1.-.-" evidence="9"/>
<dbReference type="InterPro" id="IPR019199">
    <property type="entry name" value="Virulence_VapD/CRISPR_Cas2"/>
</dbReference>
<dbReference type="OrthoDB" id="9798176at2"/>
<dbReference type="PANTHER" id="PTHR34405:SF3">
    <property type="entry name" value="CRISPR-ASSOCIATED ENDORIBONUCLEASE CAS2 3"/>
    <property type="match status" value="1"/>
</dbReference>
<feature type="binding site" evidence="9">
    <location>
        <position position="8"/>
    </location>
    <ligand>
        <name>Mg(2+)</name>
        <dbReference type="ChEBI" id="CHEBI:18420"/>
        <note>catalytic</note>
    </ligand>
</feature>
<sequence length="100" mass="11392">MLHLICYDITNNSLRANFARKIIACGLDRINKSVYLGLIKETPLNNLEAELSRLLKLRGQPQDSLIILPILARQVQDMRIYGRNDLDKDELSGEKSTLIL</sequence>
<accession>A0A098S1W7</accession>
<evidence type="ECO:0000256" key="6">
    <source>
        <dbReference type="ARBA" id="ARBA00022801"/>
    </source>
</evidence>
<dbReference type="GO" id="GO:0016787">
    <property type="term" value="F:hydrolase activity"/>
    <property type="evidence" value="ECO:0007669"/>
    <property type="project" value="UniProtKB-KW"/>
</dbReference>
<dbReference type="Pfam" id="PF09827">
    <property type="entry name" value="CRISPR_Cas2"/>
    <property type="match status" value="1"/>
</dbReference>
<comment type="subunit">
    <text evidence="9">Homodimer, forms a heterotetramer with a Cas1 homodimer.</text>
</comment>
<dbReference type="RefSeq" id="WP_044225581.1">
    <property type="nucleotide sequence ID" value="NZ_JBKAGJ010000067.1"/>
</dbReference>
<keyword evidence="4 9" id="KW-0479">Metal-binding</keyword>